<evidence type="ECO:0000313" key="2">
    <source>
        <dbReference type="Proteomes" id="UP000324222"/>
    </source>
</evidence>
<evidence type="ECO:0000313" key="1">
    <source>
        <dbReference type="EMBL" id="MPC74589.1"/>
    </source>
</evidence>
<name>A0A5B7HY42_PORTR</name>
<protein>
    <submittedName>
        <fullName evidence="1">Uncharacterized protein</fullName>
    </submittedName>
</protein>
<sequence>MHAPLPLHFSPSSVYPSPHPLHLLTPHSPSFLLHLPHHGVPASPQPSQ</sequence>
<proteinExistence type="predicted"/>
<accession>A0A5B7HY42</accession>
<dbReference type="AlphaFoldDB" id="A0A5B7HY42"/>
<keyword evidence="2" id="KW-1185">Reference proteome</keyword>
<dbReference type="Proteomes" id="UP000324222">
    <property type="component" value="Unassembled WGS sequence"/>
</dbReference>
<organism evidence="1 2">
    <name type="scientific">Portunus trituberculatus</name>
    <name type="common">Swimming crab</name>
    <name type="synonym">Neptunus trituberculatus</name>
    <dbReference type="NCBI Taxonomy" id="210409"/>
    <lineage>
        <taxon>Eukaryota</taxon>
        <taxon>Metazoa</taxon>
        <taxon>Ecdysozoa</taxon>
        <taxon>Arthropoda</taxon>
        <taxon>Crustacea</taxon>
        <taxon>Multicrustacea</taxon>
        <taxon>Malacostraca</taxon>
        <taxon>Eumalacostraca</taxon>
        <taxon>Eucarida</taxon>
        <taxon>Decapoda</taxon>
        <taxon>Pleocyemata</taxon>
        <taxon>Brachyura</taxon>
        <taxon>Eubrachyura</taxon>
        <taxon>Portunoidea</taxon>
        <taxon>Portunidae</taxon>
        <taxon>Portuninae</taxon>
        <taxon>Portunus</taxon>
    </lineage>
</organism>
<comment type="caution">
    <text evidence="1">The sequence shown here is derived from an EMBL/GenBank/DDBJ whole genome shotgun (WGS) entry which is preliminary data.</text>
</comment>
<dbReference type="EMBL" id="VSRR010039236">
    <property type="protein sequence ID" value="MPC74589.1"/>
    <property type="molecule type" value="Genomic_DNA"/>
</dbReference>
<reference evidence="1 2" key="1">
    <citation type="submission" date="2019-05" db="EMBL/GenBank/DDBJ databases">
        <title>Another draft genome of Portunus trituberculatus and its Hox gene families provides insights of decapod evolution.</title>
        <authorList>
            <person name="Jeong J.-H."/>
            <person name="Song I."/>
            <person name="Kim S."/>
            <person name="Choi T."/>
            <person name="Kim D."/>
            <person name="Ryu S."/>
            <person name="Kim W."/>
        </authorList>
    </citation>
    <scope>NUCLEOTIDE SEQUENCE [LARGE SCALE GENOMIC DNA]</scope>
    <source>
        <tissue evidence="1">Muscle</tissue>
    </source>
</reference>
<gene>
    <name evidence="1" type="ORF">E2C01_068955</name>
</gene>